<dbReference type="InterPro" id="IPR059153">
    <property type="entry name" value="NSD_PHD-1st"/>
</dbReference>
<feature type="binding site" evidence="9">
    <location>
        <position position="350"/>
    </location>
    <ligand>
        <name>Zn(2+)</name>
        <dbReference type="ChEBI" id="CHEBI:29105"/>
        <label>1</label>
    </ligand>
</feature>
<evidence type="ECO:0000256" key="10">
    <source>
        <dbReference type="PROSITE-ProRule" id="PRU00146"/>
    </source>
</evidence>
<feature type="domain" description="PHD-type" evidence="13">
    <location>
        <begin position="345"/>
        <end position="394"/>
    </location>
</feature>
<feature type="site" description="Histone H3K4me3 binding" evidence="8">
    <location>
        <position position="362"/>
    </location>
</feature>
<dbReference type="PANTHER" id="PTHR10333">
    <property type="entry name" value="INHIBITOR OF GROWTH PROTEIN"/>
    <property type="match status" value="1"/>
</dbReference>
<dbReference type="SMART" id="SM01408">
    <property type="entry name" value="ING"/>
    <property type="match status" value="1"/>
</dbReference>
<dbReference type="PANTHER" id="PTHR10333:SF42">
    <property type="entry name" value="INHIBITOR OF GROWTH PROTEIN 5"/>
    <property type="match status" value="1"/>
</dbReference>
<feature type="binding site" evidence="9">
    <location>
        <position position="375"/>
    </location>
    <ligand>
        <name>Zn(2+)</name>
        <dbReference type="ChEBI" id="CHEBI:29105"/>
        <label>1</label>
    </ligand>
</feature>
<evidence type="ECO:0000256" key="11">
    <source>
        <dbReference type="RuleBase" id="RU361213"/>
    </source>
</evidence>
<dbReference type="PROSITE" id="PS01359">
    <property type="entry name" value="ZF_PHD_1"/>
    <property type="match status" value="1"/>
</dbReference>
<feature type="binding site" evidence="9">
    <location>
        <position position="366"/>
    </location>
    <ligand>
        <name>Zn(2+)</name>
        <dbReference type="ChEBI" id="CHEBI:29105"/>
        <label>2</label>
    </ligand>
</feature>
<dbReference type="InterPro" id="IPR001965">
    <property type="entry name" value="Znf_PHD"/>
</dbReference>
<keyword evidence="3 9" id="KW-0479">Metal-binding</keyword>
<feature type="site" description="Histone H3K4me3 binding" evidence="8">
    <location>
        <position position="358"/>
    </location>
</feature>
<keyword evidence="5 9" id="KW-0862">Zinc</keyword>
<comment type="subunit">
    <text evidence="11">Component of an histone acetyltransferase complex. Interacts with H3K4me3 and to a lesser extent with H3K4me2.</text>
</comment>
<dbReference type="GO" id="GO:0006325">
    <property type="term" value="P:chromatin organization"/>
    <property type="evidence" value="ECO:0007669"/>
    <property type="project" value="UniProtKB-KW"/>
</dbReference>
<dbReference type="CDD" id="cd15505">
    <property type="entry name" value="PHD_ING"/>
    <property type="match status" value="1"/>
</dbReference>
<reference evidence="14 15" key="1">
    <citation type="journal article" date="2016" name="Mol. Biol. Evol.">
        <title>Comparative Genomics of Early-Diverging Mushroom-Forming Fungi Provides Insights into the Origins of Lignocellulose Decay Capabilities.</title>
        <authorList>
            <person name="Nagy L.G."/>
            <person name="Riley R."/>
            <person name="Tritt A."/>
            <person name="Adam C."/>
            <person name="Daum C."/>
            <person name="Floudas D."/>
            <person name="Sun H."/>
            <person name="Yadav J.S."/>
            <person name="Pangilinan J."/>
            <person name="Larsson K.H."/>
            <person name="Matsuura K."/>
            <person name="Barry K."/>
            <person name="Labutti K."/>
            <person name="Kuo R."/>
            <person name="Ohm R.A."/>
            <person name="Bhattacharya S.S."/>
            <person name="Shirouzu T."/>
            <person name="Yoshinaga Y."/>
            <person name="Martin F.M."/>
            <person name="Grigoriev I.V."/>
            <person name="Hibbett D.S."/>
        </authorList>
    </citation>
    <scope>NUCLEOTIDE SEQUENCE [LARGE SCALE GENOMIC DNA]</scope>
    <source>
        <strain evidence="14 15">HHB12029</strain>
    </source>
</reference>
<evidence type="ECO:0000256" key="12">
    <source>
        <dbReference type="SAM" id="MobiDB-lite"/>
    </source>
</evidence>
<dbReference type="InParanoid" id="A0A165KAB6"/>
<comment type="subcellular location">
    <subcellularLocation>
        <location evidence="1 11">Nucleus</location>
    </subcellularLocation>
</comment>
<keyword evidence="4 10" id="KW-0863">Zinc-finger</keyword>
<feature type="binding site" evidence="9">
    <location>
        <position position="372"/>
    </location>
    <ligand>
        <name>Zn(2+)</name>
        <dbReference type="ChEBI" id="CHEBI:29105"/>
        <label>1</label>
    </ligand>
</feature>
<evidence type="ECO:0000259" key="13">
    <source>
        <dbReference type="PROSITE" id="PS50016"/>
    </source>
</evidence>
<comment type="similarity">
    <text evidence="2 11">Belongs to the ING family.</text>
</comment>
<dbReference type="InterPro" id="IPR028651">
    <property type="entry name" value="ING_fam"/>
</dbReference>
<evidence type="ECO:0000313" key="15">
    <source>
        <dbReference type="Proteomes" id="UP000077266"/>
    </source>
</evidence>
<feature type="binding site" evidence="9">
    <location>
        <position position="388"/>
    </location>
    <ligand>
        <name>Zn(2+)</name>
        <dbReference type="ChEBI" id="CHEBI:29105"/>
        <label>2</label>
    </ligand>
</feature>
<evidence type="ECO:0000256" key="2">
    <source>
        <dbReference type="ARBA" id="ARBA00010210"/>
    </source>
</evidence>
<comment type="function">
    <text evidence="11">Component of an histone acetyltransferase complex.</text>
</comment>
<keyword evidence="7 11" id="KW-0539">Nucleus</keyword>
<dbReference type="GO" id="GO:0000785">
    <property type="term" value="C:chromatin"/>
    <property type="evidence" value="ECO:0007669"/>
    <property type="project" value="UniProtKB-ARBA"/>
</dbReference>
<dbReference type="Pfam" id="PF23011">
    <property type="entry name" value="PHD-1st_NSD"/>
    <property type="match status" value="1"/>
</dbReference>
<feature type="non-terminal residue" evidence="14">
    <location>
        <position position="411"/>
    </location>
</feature>
<dbReference type="InterPro" id="IPR011011">
    <property type="entry name" value="Znf_FYVE_PHD"/>
</dbReference>
<name>A0A165KAB6_EXIGL</name>
<evidence type="ECO:0000313" key="14">
    <source>
        <dbReference type="EMBL" id="KZV96041.1"/>
    </source>
</evidence>
<dbReference type="GO" id="GO:0005634">
    <property type="term" value="C:nucleus"/>
    <property type="evidence" value="ECO:0007669"/>
    <property type="project" value="UniProtKB-SubCell"/>
</dbReference>
<evidence type="ECO:0000256" key="8">
    <source>
        <dbReference type="PIRSR" id="PIRSR628651-50"/>
    </source>
</evidence>
<dbReference type="InterPro" id="IPR024610">
    <property type="entry name" value="ING_N_histone-binding"/>
</dbReference>
<evidence type="ECO:0000256" key="3">
    <source>
        <dbReference type="ARBA" id="ARBA00022723"/>
    </source>
</evidence>
<dbReference type="OrthoDB" id="5411773at2759"/>
<accession>A0A165KAB6</accession>
<evidence type="ECO:0000256" key="9">
    <source>
        <dbReference type="PIRSR" id="PIRSR628651-51"/>
    </source>
</evidence>
<dbReference type="InterPro" id="IPR019787">
    <property type="entry name" value="Znf_PHD-finger"/>
</dbReference>
<dbReference type="STRING" id="1314781.A0A165KAB6"/>
<feature type="binding site" evidence="9">
    <location>
        <position position="361"/>
    </location>
    <ligand>
        <name>Zn(2+)</name>
        <dbReference type="ChEBI" id="CHEBI:29105"/>
        <label>2</label>
    </ligand>
</feature>
<dbReference type="InterPro" id="IPR013083">
    <property type="entry name" value="Znf_RING/FYVE/PHD"/>
</dbReference>
<feature type="site" description="Histone H3K4me3 binding" evidence="8">
    <location>
        <position position="347"/>
    </location>
</feature>
<dbReference type="Pfam" id="PF12998">
    <property type="entry name" value="ING"/>
    <property type="match status" value="1"/>
</dbReference>
<evidence type="ECO:0000256" key="7">
    <source>
        <dbReference type="ARBA" id="ARBA00023242"/>
    </source>
</evidence>
<evidence type="ECO:0000256" key="5">
    <source>
        <dbReference type="ARBA" id="ARBA00022833"/>
    </source>
</evidence>
<dbReference type="AlphaFoldDB" id="A0A165KAB6"/>
<dbReference type="SMART" id="SM00249">
    <property type="entry name" value="PHD"/>
    <property type="match status" value="1"/>
</dbReference>
<feature type="binding site" evidence="9">
    <location>
        <position position="348"/>
    </location>
    <ligand>
        <name>Zn(2+)</name>
        <dbReference type="ChEBI" id="CHEBI:29105"/>
        <label>1</label>
    </ligand>
</feature>
<dbReference type="PROSITE" id="PS50016">
    <property type="entry name" value="ZF_PHD_2"/>
    <property type="match status" value="1"/>
</dbReference>
<feature type="binding site" evidence="9">
    <location>
        <position position="391"/>
    </location>
    <ligand>
        <name>Zn(2+)</name>
        <dbReference type="ChEBI" id="CHEBI:29105"/>
        <label>2</label>
    </ligand>
</feature>
<dbReference type="InterPro" id="IPR019786">
    <property type="entry name" value="Zinc_finger_PHD-type_CS"/>
</dbReference>
<protein>
    <recommendedName>
        <fullName evidence="11">Chromatin modification-related protein</fullName>
    </recommendedName>
</protein>
<dbReference type="SUPFAM" id="SSF57903">
    <property type="entry name" value="FYVE/PHD zinc finger"/>
    <property type="match status" value="1"/>
</dbReference>
<gene>
    <name evidence="14" type="ORF">EXIGLDRAFT_643725</name>
</gene>
<feature type="region of interest" description="Disordered" evidence="12">
    <location>
        <begin position="150"/>
        <end position="244"/>
    </location>
</feature>
<proteinExistence type="inferred from homology"/>
<keyword evidence="15" id="KW-1185">Reference proteome</keyword>
<evidence type="ECO:0000256" key="6">
    <source>
        <dbReference type="ARBA" id="ARBA00022853"/>
    </source>
</evidence>
<dbReference type="Gene3D" id="6.10.140.1740">
    <property type="match status" value="1"/>
</dbReference>
<feature type="compositionally biased region" description="Low complexity" evidence="12">
    <location>
        <begin position="184"/>
        <end position="193"/>
    </location>
</feature>
<dbReference type="Proteomes" id="UP000077266">
    <property type="component" value="Unassembled WGS sequence"/>
</dbReference>
<organism evidence="14 15">
    <name type="scientific">Exidia glandulosa HHB12029</name>
    <dbReference type="NCBI Taxonomy" id="1314781"/>
    <lineage>
        <taxon>Eukaryota</taxon>
        <taxon>Fungi</taxon>
        <taxon>Dikarya</taxon>
        <taxon>Basidiomycota</taxon>
        <taxon>Agaricomycotina</taxon>
        <taxon>Agaricomycetes</taxon>
        <taxon>Auriculariales</taxon>
        <taxon>Exidiaceae</taxon>
        <taxon>Exidia</taxon>
    </lineage>
</organism>
<feature type="compositionally biased region" description="Basic and acidic residues" evidence="12">
    <location>
        <begin position="207"/>
        <end position="230"/>
    </location>
</feature>
<keyword evidence="6 11" id="KW-0156">Chromatin regulator</keyword>
<feature type="site" description="Histone H3K4me3 binding" evidence="8">
    <location>
        <position position="370"/>
    </location>
</feature>
<dbReference type="GO" id="GO:0006355">
    <property type="term" value="P:regulation of DNA-templated transcription"/>
    <property type="evidence" value="ECO:0007669"/>
    <property type="project" value="TreeGrafter"/>
</dbReference>
<comment type="domain">
    <text evidence="11">The PHD-type zinc finger mediates the binding to H3K4me3.</text>
</comment>
<dbReference type="GO" id="GO:0008270">
    <property type="term" value="F:zinc ion binding"/>
    <property type="evidence" value="ECO:0007669"/>
    <property type="project" value="UniProtKB-KW"/>
</dbReference>
<feature type="compositionally biased region" description="Polar residues" evidence="12">
    <location>
        <begin position="153"/>
        <end position="162"/>
    </location>
</feature>
<sequence>MGSCRFGPWGAAIPRFVTNHRQAPAATVASMRPTPYEHVLLADYAATLDALPLEIAKNIADLRELDGVLNNSMIAITHKLNALTDLLIDPNATPAKRFASLVEVAEEAARLKLGTDDKIRVVTTTADHLQNQRTYLDSVLKQVALEDPKFAPSRNTSKTTFPTLVFRPFTNPSPMETGRRRRAQAGNRGAAAAADRENPTPNKRRRYNNDDPDHRPTRRDRDVDVVERTNGRKRALSPADSLVSMNTSHPQIARPRPAAQVHRNGPGTPRGVGGLMDAVMNNKDAFASPRMAALPGFGHPGSYADQYGANGGQRWDDGAGPTVTVGPGAVVVEADGDGDADQDERMYCYCDSVSYGDMIACDGEDCPREWFHLVCTGLTTAPKGKWYCEDCVAKGEHKRRNRNTKRRTAGA</sequence>
<evidence type="ECO:0000256" key="4">
    <source>
        <dbReference type="ARBA" id="ARBA00022771"/>
    </source>
</evidence>
<dbReference type="Gene3D" id="3.30.40.10">
    <property type="entry name" value="Zinc/RING finger domain, C3HC4 (zinc finger)"/>
    <property type="match status" value="1"/>
</dbReference>
<evidence type="ECO:0000256" key="1">
    <source>
        <dbReference type="ARBA" id="ARBA00004123"/>
    </source>
</evidence>
<dbReference type="EMBL" id="KV425948">
    <property type="protein sequence ID" value="KZV96041.1"/>
    <property type="molecule type" value="Genomic_DNA"/>
</dbReference>